<dbReference type="AlphaFoldDB" id="A0A9W6YVT7"/>
<dbReference type="Gene3D" id="3.80.10.10">
    <property type="entry name" value="Ribonuclease Inhibitor"/>
    <property type="match status" value="1"/>
</dbReference>
<proteinExistence type="predicted"/>
<dbReference type="EMBL" id="BSXU01000609">
    <property type="protein sequence ID" value="GMG21252.1"/>
    <property type="molecule type" value="Genomic_DNA"/>
</dbReference>
<name>A0A9W6YVT7_AMBMO</name>
<protein>
    <submittedName>
        <fullName evidence="1">Unnamed protein product</fullName>
    </submittedName>
</protein>
<gene>
    <name evidence="1" type="ORF">Amon01_000185800</name>
</gene>
<comment type="caution">
    <text evidence="1">The sequence shown here is derived from an EMBL/GenBank/DDBJ whole genome shotgun (WGS) entry which is preliminary data.</text>
</comment>
<organism evidence="1 2">
    <name type="scientific">Ambrosiozyma monospora</name>
    <name type="common">Yeast</name>
    <name type="synonym">Endomycopsis monosporus</name>
    <dbReference type="NCBI Taxonomy" id="43982"/>
    <lineage>
        <taxon>Eukaryota</taxon>
        <taxon>Fungi</taxon>
        <taxon>Dikarya</taxon>
        <taxon>Ascomycota</taxon>
        <taxon>Saccharomycotina</taxon>
        <taxon>Pichiomycetes</taxon>
        <taxon>Pichiales</taxon>
        <taxon>Pichiaceae</taxon>
        <taxon>Ambrosiozyma</taxon>
    </lineage>
</organism>
<evidence type="ECO:0000313" key="1">
    <source>
        <dbReference type="EMBL" id="GMG21252.1"/>
    </source>
</evidence>
<evidence type="ECO:0000313" key="2">
    <source>
        <dbReference type="Proteomes" id="UP001165063"/>
    </source>
</evidence>
<sequence length="189" mass="21975">MIEIIDSNPDLMRINRMLLSQFQEMAHSHSTPITFCVIQESEKSVSVPYYFLNSMSSITANVIKLCIGVFPALIRTKRFQRSLDSCPKLKSLSIRYVHYSCDDMLFEPICKHLTELKIRFHHVNLIVELGGLPRLKILVLKKCPEIPFKRYFPSGLDSPSLIRLVIPKYLYRELPDLPERVKVEDDDSY</sequence>
<reference evidence="1" key="1">
    <citation type="submission" date="2023-04" db="EMBL/GenBank/DDBJ databases">
        <title>Ambrosiozyma monospora NBRC 1965.</title>
        <authorList>
            <person name="Ichikawa N."/>
            <person name="Sato H."/>
            <person name="Tonouchi N."/>
        </authorList>
    </citation>
    <scope>NUCLEOTIDE SEQUENCE</scope>
    <source>
        <strain evidence="1">NBRC 1965</strain>
    </source>
</reference>
<accession>A0A9W6YVT7</accession>
<dbReference type="InterPro" id="IPR032675">
    <property type="entry name" value="LRR_dom_sf"/>
</dbReference>
<dbReference type="SUPFAM" id="SSF52047">
    <property type="entry name" value="RNI-like"/>
    <property type="match status" value="1"/>
</dbReference>
<keyword evidence="2" id="KW-1185">Reference proteome</keyword>
<dbReference type="Proteomes" id="UP001165063">
    <property type="component" value="Unassembled WGS sequence"/>
</dbReference>